<accession>A0A6B3R6Z3</accession>
<name>A0A6B3R6Z3_9FLAO</name>
<dbReference type="InterPro" id="IPR046357">
    <property type="entry name" value="PPIase_dom_sf"/>
</dbReference>
<dbReference type="AlphaFoldDB" id="A0A6B3R6Z3"/>
<evidence type="ECO:0000256" key="11">
    <source>
        <dbReference type="SAM" id="MobiDB-lite"/>
    </source>
</evidence>
<protein>
    <recommendedName>
        <fullName evidence="10">Peptidyl-prolyl cis-trans isomerase</fullName>
        <ecNumber evidence="10">5.2.1.8</ecNumber>
    </recommendedName>
</protein>
<dbReference type="EC" id="5.2.1.8" evidence="10"/>
<dbReference type="InterPro" id="IPR001179">
    <property type="entry name" value="PPIase_FKBP_dom"/>
</dbReference>
<evidence type="ECO:0000256" key="2">
    <source>
        <dbReference type="ARBA" id="ARBA00004496"/>
    </source>
</evidence>
<keyword evidence="6" id="KW-0143">Chaperone</keyword>
<dbReference type="Pfam" id="PF00254">
    <property type="entry name" value="FKBP_C"/>
    <property type="match status" value="1"/>
</dbReference>
<feature type="region of interest" description="Disordered" evidence="11">
    <location>
        <begin position="85"/>
        <end position="107"/>
    </location>
</feature>
<evidence type="ECO:0000256" key="5">
    <source>
        <dbReference type="ARBA" id="ARBA00023110"/>
    </source>
</evidence>
<reference evidence="13 14" key="1">
    <citation type="submission" date="2020-02" db="EMBL/GenBank/DDBJ databases">
        <title>Flavobacteriaceae Psychroflexus bacterium YR1-1, complete genome.</title>
        <authorList>
            <person name="Li Y."/>
            <person name="Wu S."/>
        </authorList>
    </citation>
    <scope>NUCLEOTIDE SEQUENCE [LARGE SCALE GENOMIC DNA]</scope>
    <source>
        <strain evidence="13 14">YR1-1</strain>
    </source>
</reference>
<evidence type="ECO:0000256" key="1">
    <source>
        <dbReference type="ARBA" id="ARBA00000971"/>
    </source>
</evidence>
<evidence type="ECO:0000313" key="13">
    <source>
        <dbReference type="EMBL" id="NEV93571.1"/>
    </source>
</evidence>
<dbReference type="SUPFAM" id="SSF54534">
    <property type="entry name" value="FKBP-like"/>
    <property type="match status" value="1"/>
</dbReference>
<gene>
    <name evidence="13" type="ORF">G3567_05315</name>
</gene>
<sequence length="144" mass="16157">MSQVKEKDTVKVHYTGKLASTGQVFDSSLEREPIEFTLGEGTIIPGFETGVLNMKETEKKTIEIPKEEAYGEVRKDLFQEVPKDQLPEEIKPEVGMGLVSQNPDGTERQLRVAEVKDDHIIVDANHPLAGHDLTFELELVEIKN</sequence>
<evidence type="ECO:0000313" key="14">
    <source>
        <dbReference type="Proteomes" id="UP000478505"/>
    </source>
</evidence>
<keyword evidence="4" id="KW-0963">Cytoplasm</keyword>
<keyword evidence="7 9" id="KW-0413">Isomerase</keyword>
<organism evidence="13 14">
    <name type="scientific">Psychroflexus aurantiacus</name>
    <dbReference type="NCBI Taxonomy" id="2709310"/>
    <lineage>
        <taxon>Bacteria</taxon>
        <taxon>Pseudomonadati</taxon>
        <taxon>Bacteroidota</taxon>
        <taxon>Flavobacteriia</taxon>
        <taxon>Flavobacteriales</taxon>
        <taxon>Flavobacteriaceae</taxon>
        <taxon>Psychroflexus</taxon>
    </lineage>
</organism>
<dbReference type="GO" id="GO:0003755">
    <property type="term" value="F:peptidyl-prolyl cis-trans isomerase activity"/>
    <property type="evidence" value="ECO:0007669"/>
    <property type="project" value="UniProtKB-UniRule"/>
</dbReference>
<comment type="catalytic activity">
    <reaction evidence="1 9 10">
        <text>[protein]-peptidylproline (omega=180) = [protein]-peptidylproline (omega=0)</text>
        <dbReference type="Rhea" id="RHEA:16237"/>
        <dbReference type="Rhea" id="RHEA-COMP:10747"/>
        <dbReference type="Rhea" id="RHEA-COMP:10748"/>
        <dbReference type="ChEBI" id="CHEBI:83833"/>
        <dbReference type="ChEBI" id="CHEBI:83834"/>
        <dbReference type="EC" id="5.2.1.8"/>
    </reaction>
</comment>
<comment type="function">
    <text evidence="8">Also involved in hydrogenase metallocenter assembly, probably by participating in the nickel insertion step. This function in hydrogenase biosynthesis requires chaperone activity and the presence of the metal-binding domain, but not PPIase activity.</text>
</comment>
<evidence type="ECO:0000256" key="7">
    <source>
        <dbReference type="ARBA" id="ARBA00023235"/>
    </source>
</evidence>
<evidence type="ECO:0000256" key="10">
    <source>
        <dbReference type="RuleBase" id="RU003915"/>
    </source>
</evidence>
<dbReference type="Gene3D" id="3.10.50.40">
    <property type="match status" value="1"/>
</dbReference>
<proteinExistence type="inferred from homology"/>
<keyword evidence="5 9" id="KW-0697">Rotamase</keyword>
<dbReference type="Proteomes" id="UP000478505">
    <property type="component" value="Unassembled WGS sequence"/>
</dbReference>
<evidence type="ECO:0000256" key="3">
    <source>
        <dbReference type="ARBA" id="ARBA00006577"/>
    </source>
</evidence>
<dbReference type="EMBL" id="JAAIKD010000002">
    <property type="protein sequence ID" value="NEV93571.1"/>
    <property type="molecule type" value="Genomic_DNA"/>
</dbReference>
<comment type="caution">
    <text evidence="13">The sequence shown here is derived from an EMBL/GenBank/DDBJ whole genome shotgun (WGS) entry which is preliminary data.</text>
</comment>
<dbReference type="GO" id="GO:0042026">
    <property type="term" value="P:protein refolding"/>
    <property type="evidence" value="ECO:0007669"/>
    <property type="project" value="UniProtKB-ARBA"/>
</dbReference>
<evidence type="ECO:0000259" key="12">
    <source>
        <dbReference type="PROSITE" id="PS50059"/>
    </source>
</evidence>
<keyword evidence="14" id="KW-1185">Reference proteome</keyword>
<dbReference type="GO" id="GO:0005737">
    <property type="term" value="C:cytoplasm"/>
    <property type="evidence" value="ECO:0007669"/>
    <property type="project" value="UniProtKB-SubCell"/>
</dbReference>
<evidence type="ECO:0000256" key="9">
    <source>
        <dbReference type="PROSITE-ProRule" id="PRU00277"/>
    </source>
</evidence>
<evidence type="ECO:0000256" key="6">
    <source>
        <dbReference type="ARBA" id="ARBA00023186"/>
    </source>
</evidence>
<feature type="domain" description="PPIase FKBP-type" evidence="12">
    <location>
        <begin position="7"/>
        <end position="84"/>
    </location>
</feature>
<dbReference type="RefSeq" id="WP_164004277.1">
    <property type="nucleotide sequence ID" value="NZ_JAAIKD010000002.1"/>
</dbReference>
<dbReference type="PROSITE" id="PS50059">
    <property type="entry name" value="FKBP_PPIASE"/>
    <property type="match status" value="1"/>
</dbReference>
<dbReference type="PANTHER" id="PTHR47861:SF3">
    <property type="entry name" value="FKBP-TYPE PEPTIDYL-PROLYL CIS-TRANS ISOMERASE SLYD"/>
    <property type="match status" value="1"/>
</dbReference>
<dbReference type="PANTHER" id="PTHR47861">
    <property type="entry name" value="FKBP-TYPE PEPTIDYL-PROLYL CIS-TRANS ISOMERASE SLYD"/>
    <property type="match status" value="1"/>
</dbReference>
<comment type="subcellular location">
    <subcellularLocation>
        <location evidence="2">Cytoplasm</location>
    </subcellularLocation>
</comment>
<evidence type="ECO:0000256" key="4">
    <source>
        <dbReference type="ARBA" id="ARBA00022490"/>
    </source>
</evidence>
<evidence type="ECO:0000256" key="8">
    <source>
        <dbReference type="ARBA" id="ARBA00037071"/>
    </source>
</evidence>
<comment type="similarity">
    <text evidence="3 10">Belongs to the FKBP-type PPIase family.</text>
</comment>